<dbReference type="InterPro" id="IPR036388">
    <property type="entry name" value="WH-like_DNA-bd_sf"/>
</dbReference>
<keyword evidence="8" id="KW-1185">Reference proteome</keyword>
<keyword evidence="3" id="KW-0010">Activator</keyword>
<evidence type="ECO:0000259" key="6">
    <source>
        <dbReference type="PROSITE" id="PS51063"/>
    </source>
</evidence>
<evidence type="ECO:0000313" key="8">
    <source>
        <dbReference type="Proteomes" id="UP001519343"/>
    </source>
</evidence>
<dbReference type="Pfam" id="PF00027">
    <property type="entry name" value="cNMP_binding"/>
    <property type="match status" value="1"/>
</dbReference>
<dbReference type="InterPro" id="IPR050397">
    <property type="entry name" value="Env_Response_Regulators"/>
</dbReference>
<gene>
    <name evidence="7" type="ORF">J2Z37_001671</name>
</gene>
<proteinExistence type="predicted"/>
<dbReference type="InterPro" id="IPR012318">
    <property type="entry name" value="HTH_CRP"/>
</dbReference>
<evidence type="ECO:0000313" key="7">
    <source>
        <dbReference type="EMBL" id="MBP1931670.1"/>
    </source>
</evidence>
<evidence type="ECO:0000256" key="2">
    <source>
        <dbReference type="ARBA" id="ARBA00023125"/>
    </source>
</evidence>
<dbReference type="SMART" id="SM00419">
    <property type="entry name" value="HTH_CRP"/>
    <property type="match status" value="1"/>
</dbReference>
<accession>A0ABS4GN17</accession>
<dbReference type="PRINTS" id="PR00034">
    <property type="entry name" value="HTHCRP"/>
</dbReference>
<dbReference type="PANTHER" id="PTHR24567:SF74">
    <property type="entry name" value="HTH-TYPE TRANSCRIPTIONAL REGULATOR ARCR"/>
    <property type="match status" value="1"/>
</dbReference>
<dbReference type="Proteomes" id="UP001519343">
    <property type="component" value="Unassembled WGS sequence"/>
</dbReference>
<protein>
    <submittedName>
        <fullName evidence="7">CRP/FNR family transcriptional regulator</fullName>
    </submittedName>
</protein>
<evidence type="ECO:0000256" key="3">
    <source>
        <dbReference type="ARBA" id="ARBA00023159"/>
    </source>
</evidence>
<dbReference type="PROSITE" id="PS51063">
    <property type="entry name" value="HTH_CRP_2"/>
    <property type="match status" value="1"/>
</dbReference>
<evidence type="ECO:0000256" key="1">
    <source>
        <dbReference type="ARBA" id="ARBA00023015"/>
    </source>
</evidence>
<comment type="caution">
    <text evidence="7">The sequence shown here is derived from an EMBL/GenBank/DDBJ whole genome shotgun (WGS) entry which is preliminary data.</text>
</comment>
<dbReference type="InterPro" id="IPR000595">
    <property type="entry name" value="cNMP-bd_dom"/>
</dbReference>
<dbReference type="Gene3D" id="2.60.120.10">
    <property type="entry name" value="Jelly Rolls"/>
    <property type="match status" value="1"/>
</dbReference>
<keyword evidence="4" id="KW-0804">Transcription</keyword>
<organism evidence="7 8">
    <name type="scientific">Ammoniphilus resinae</name>
    <dbReference type="NCBI Taxonomy" id="861532"/>
    <lineage>
        <taxon>Bacteria</taxon>
        <taxon>Bacillati</taxon>
        <taxon>Bacillota</taxon>
        <taxon>Bacilli</taxon>
        <taxon>Bacillales</taxon>
        <taxon>Paenibacillaceae</taxon>
        <taxon>Aneurinibacillus group</taxon>
        <taxon>Ammoniphilus</taxon>
    </lineage>
</organism>
<dbReference type="PROSITE" id="PS50042">
    <property type="entry name" value="CNMP_BINDING_3"/>
    <property type="match status" value="1"/>
</dbReference>
<evidence type="ECO:0000259" key="5">
    <source>
        <dbReference type="PROSITE" id="PS50042"/>
    </source>
</evidence>
<dbReference type="Pfam" id="PF13545">
    <property type="entry name" value="HTH_Crp_2"/>
    <property type="match status" value="1"/>
</dbReference>
<evidence type="ECO:0000256" key="4">
    <source>
        <dbReference type="ARBA" id="ARBA00023163"/>
    </source>
</evidence>
<dbReference type="InterPro" id="IPR018490">
    <property type="entry name" value="cNMP-bd_dom_sf"/>
</dbReference>
<keyword evidence="1" id="KW-0805">Transcription regulation</keyword>
<dbReference type="InterPro" id="IPR014710">
    <property type="entry name" value="RmlC-like_jellyroll"/>
</dbReference>
<dbReference type="EMBL" id="JAGGKT010000003">
    <property type="protein sequence ID" value="MBP1931670.1"/>
    <property type="molecule type" value="Genomic_DNA"/>
</dbReference>
<dbReference type="SUPFAM" id="SSF51206">
    <property type="entry name" value="cAMP-binding domain-like"/>
    <property type="match status" value="1"/>
</dbReference>
<feature type="domain" description="Cyclic nucleotide-binding" evidence="5">
    <location>
        <begin position="9"/>
        <end position="114"/>
    </location>
</feature>
<dbReference type="SMART" id="SM00100">
    <property type="entry name" value="cNMP"/>
    <property type="match status" value="1"/>
</dbReference>
<dbReference type="Gene3D" id="1.10.10.10">
    <property type="entry name" value="Winged helix-like DNA-binding domain superfamily/Winged helix DNA-binding domain"/>
    <property type="match status" value="1"/>
</dbReference>
<dbReference type="RefSeq" id="WP_245203657.1">
    <property type="nucleotide sequence ID" value="NZ_JAGGKT010000003.1"/>
</dbReference>
<dbReference type="InterPro" id="IPR036390">
    <property type="entry name" value="WH_DNA-bd_sf"/>
</dbReference>
<dbReference type="SUPFAM" id="SSF46785">
    <property type="entry name" value="Winged helix' DNA-binding domain"/>
    <property type="match status" value="1"/>
</dbReference>
<dbReference type="CDD" id="cd00038">
    <property type="entry name" value="CAP_ED"/>
    <property type="match status" value="1"/>
</dbReference>
<reference evidence="7 8" key="1">
    <citation type="submission" date="2021-03" db="EMBL/GenBank/DDBJ databases">
        <title>Genomic Encyclopedia of Type Strains, Phase IV (KMG-IV): sequencing the most valuable type-strain genomes for metagenomic binning, comparative biology and taxonomic classification.</title>
        <authorList>
            <person name="Goeker M."/>
        </authorList>
    </citation>
    <scope>NUCLEOTIDE SEQUENCE [LARGE SCALE GENOMIC DNA]</scope>
    <source>
        <strain evidence="7 8">DSM 24738</strain>
    </source>
</reference>
<feature type="domain" description="HTH crp-type" evidence="6">
    <location>
        <begin position="145"/>
        <end position="218"/>
    </location>
</feature>
<dbReference type="PANTHER" id="PTHR24567">
    <property type="entry name" value="CRP FAMILY TRANSCRIPTIONAL REGULATORY PROTEIN"/>
    <property type="match status" value="1"/>
</dbReference>
<name>A0ABS4GN17_9BACL</name>
<sequence>METHFTEKAFTQLIPDEIKEQLHSISTSQHYPKDTILYMDGEPAKNLYFIHSGKVKISKTTAEGKELTLYICQANELIGELALFQPETTYTTTGEMIEEGTVGVISRTALEDLLKVNGKLALEFMKWIGAAYRRNQSKFRDLILHGKHGALYSTLIRMTNSYGKEVPNGILIDLFLTNQELAKFIGTPRESVNRMLSELRKIDVISVDNGYITIHDLDYLKKAIDCDDCSDDICRI</sequence>
<keyword evidence="2" id="KW-0238">DNA-binding</keyword>